<reference evidence="3 4" key="1">
    <citation type="journal article" date="2011" name="PLoS Genet.">
        <title>Genome sequencing and comparative transcriptomics of the model entomopathogenic fungi Metarhizium anisopliae and M. acridum.</title>
        <authorList>
            <person name="Gao Q."/>
            <person name="Jin K."/>
            <person name="Ying S.H."/>
            <person name="Zhang Y."/>
            <person name="Xiao G."/>
            <person name="Shang Y."/>
            <person name="Duan Z."/>
            <person name="Hu X."/>
            <person name="Xie X.Q."/>
            <person name="Zhou G."/>
            <person name="Peng G."/>
            <person name="Luo Z."/>
            <person name="Huang W."/>
            <person name="Wang B."/>
            <person name="Fang W."/>
            <person name="Wang S."/>
            <person name="Zhong Y."/>
            <person name="Ma L.J."/>
            <person name="St Leger R.J."/>
            <person name="Zhao G.P."/>
            <person name="Pei Y."/>
            <person name="Feng M.G."/>
            <person name="Xia Y."/>
            <person name="Wang C."/>
        </authorList>
    </citation>
    <scope>NUCLEOTIDE SEQUENCE [LARGE SCALE GENOMIC DNA]</scope>
    <source>
        <strain evidence="3 4">CQMa 102</strain>
    </source>
</reference>
<gene>
    <name evidence="3" type="ORF">MAC_05933</name>
</gene>
<dbReference type="PANTHER" id="PTHR18895">
    <property type="entry name" value="HEMK METHYLTRANSFERASE"/>
    <property type="match status" value="1"/>
</dbReference>
<dbReference type="InterPro" id="IPR002052">
    <property type="entry name" value="DNA_methylase_N6_adenine_CS"/>
</dbReference>
<dbReference type="GO" id="GO:0032259">
    <property type="term" value="P:methylation"/>
    <property type="evidence" value="ECO:0007669"/>
    <property type="project" value="InterPro"/>
</dbReference>
<evidence type="ECO:0000313" key="4">
    <source>
        <dbReference type="Proteomes" id="UP000002499"/>
    </source>
</evidence>
<dbReference type="STRING" id="655827.E9E7T5"/>
<dbReference type="GO" id="GO:0003677">
    <property type="term" value="F:DNA binding"/>
    <property type="evidence" value="ECO:0007669"/>
    <property type="project" value="InterPro"/>
</dbReference>
<dbReference type="InterPro" id="IPR003356">
    <property type="entry name" value="DNA_methylase_A-5"/>
</dbReference>
<feature type="domain" description="DNA methylase adenine-specific" evidence="2">
    <location>
        <begin position="42"/>
        <end position="147"/>
    </location>
</feature>
<organism evidence="4">
    <name type="scientific">Metarhizium acridum (strain CQMa 102)</name>
    <dbReference type="NCBI Taxonomy" id="655827"/>
    <lineage>
        <taxon>Eukaryota</taxon>
        <taxon>Fungi</taxon>
        <taxon>Dikarya</taxon>
        <taxon>Ascomycota</taxon>
        <taxon>Pezizomycotina</taxon>
        <taxon>Sordariomycetes</taxon>
        <taxon>Hypocreomycetidae</taxon>
        <taxon>Hypocreales</taxon>
        <taxon>Clavicipitaceae</taxon>
        <taxon>Metarhizium</taxon>
    </lineage>
</organism>
<dbReference type="eggNOG" id="KOG2904">
    <property type="taxonomic scope" value="Eukaryota"/>
</dbReference>
<dbReference type="Gene3D" id="3.40.50.150">
    <property type="entry name" value="Vaccinia Virus protein VP39"/>
    <property type="match status" value="1"/>
</dbReference>
<evidence type="ECO:0000313" key="3">
    <source>
        <dbReference type="EMBL" id="EFY88069.1"/>
    </source>
</evidence>
<dbReference type="PROSITE" id="PS00092">
    <property type="entry name" value="N6_MTASE"/>
    <property type="match status" value="1"/>
</dbReference>
<dbReference type="Proteomes" id="UP000002499">
    <property type="component" value="Unassembled WGS sequence"/>
</dbReference>
<accession>E9E7T5</accession>
<dbReference type="GO" id="GO:0009307">
    <property type="term" value="P:DNA restriction-modification system"/>
    <property type="evidence" value="ECO:0007669"/>
    <property type="project" value="UniProtKB-KW"/>
</dbReference>
<dbReference type="Pfam" id="PF02384">
    <property type="entry name" value="N6_Mtase"/>
    <property type="match status" value="1"/>
</dbReference>
<name>E9E7T5_METAQ</name>
<dbReference type="OrthoDB" id="269872at2759"/>
<sequence length="278" mass="30845">MNSAGSQNISGVLIPRPETEAYTYHLVDLIKTGELLGSKSSDDNAELSIVDLCTGTGCIPLLLYTLLQSSFQRLRVRGVDISPQAVGLAKLNVYHNAKLGNIATSQPGQKLDILRGDIFKDQDVAPIAQTPCDILVSNPPYVSQKAWDFGQGLLGCSVRKYEPRLALVPNHDLPVPTGWLHEDVFYSRLLDIAMLLKPRVVLLELGEESQARRVLGRLFQHRVAEFAMVEVWRDWPDLNTADGEAADLVVELNNISRRVSAKGRGQVRSLLLRLQWNI</sequence>
<evidence type="ECO:0000259" key="2">
    <source>
        <dbReference type="Pfam" id="PF02384"/>
    </source>
</evidence>
<dbReference type="InterPro" id="IPR050320">
    <property type="entry name" value="N5-glutamine_MTase"/>
</dbReference>
<dbReference type="PANTHER" id="PTHR18895:SF74">
    <property type="entry name" value="MTRF1L RELEASE FACTOR GLUTAMINE METHYLTRANSFERASE"/>
    <property type="match status" value="1"/>
</dbReference>
<dbReference type="EMBL" id="GL698517">
    <property type="protein sequence ID" value="EFY88069.1"/>
    <property type="molecule type" value="Genomic_DNA"/>
</dbReference>
<dbReference type="SUPFAM" id="SSF53335">
    <property type="entry name" value="S-adenosyl-L-methionine-dependent methyltransferases"/>
    <property type="match status" value="1"/>
</dbReference>
<dbReference type="InParanoid" id="E9E7T5"/>
<evidence type="ECO:0000256" key="1">
    <source>
        <dbReference type="ARBA" id="ARBA00022747"/>
    </source>
</evidence>
<protein>
    <recommendedName>
        <fullName evidence="2">DNA methylase adenine-specific domain-containing protein</fullName>
    </recommendedName>
</protein>
<dbReference type="GO" id="GO:0005739">
    <property type="term" value="C:mitochondrion"/>
    <property type="evidence" value="ECO:0007669"/>
    <property type="project" value="TreeGrafter"/>
</dbReference>
<proteinExistence type="predicted"/>
<keyword evidence="1" id="KW-0680">Restriction system</keyword>
<dbReference type="GO" id="GO:0008170">
    <property type="term" value="F:N-methyltransferase activity"/>
    <property type="evidence" value="ECO:0007669"/>
    <property type="project" value="InterPro"/>
</dbReference>
<keyword evidence="4" id="KW-1185">Reference proteome</keyword>
<dbReference type="OMA" id="WEHEDVF"/>
<dbReference type="AlphaFoldDB" id="E9E7T5"/>
<dbReference type="HOGENOM" id="CLU_018398_0_0_1"/>
<dbReference type="CDD" id="cd02440">
    <property type="entry name" value="AdoMet_MTases"/>
    <property type="match status" value="1"/>
</dbReference>
<dbReference type="InterPro" id="IPR029063">
    <property type="entry name" value="SAM-dependent_MTases_sf"/>
</dbReference>